<dbReference type="InterPro" id="IPR013611">
    <property type="entry name" value="Transp-assoc_OB_typ2"/>
</dbReference>
<comment type="similarity">
    <text evidence="7">Belongs to the ABC transporter superfamily. Spermidine/putrescine importer (TC 3.A.1.11.1) family.</text>
</comment>
<dbReference type="InterPro" id="IPR008995">
    <property type="entry name" value="Mo/tungstate-bd_C_term_dom"/>
</dbReference>
<evidence type="ECO:0000256" key="3">
    <source>
        <dbReference type="ARBA" id="ARBA00022741"/>
    </source>
</evidence>
<evidence type="ECO:0000256" key="1">
    <source>
        <dbReference type="ARBA" id="ARBA00022448"/>
    </source>
</evidence>
<dbReference type="PROSITE" id="PS00211">
    <property type="entry name" value="ABC_TRANSPORTER_1"/>
    <property type="match status" value="1"/>
</dbReference>
<dbReference type="Gene3D" id="2.40.50.100">
    <property type="match status" value="1"/>
</dbReference>
<keyword evidence="10" id="KW-1185">Reference proteome</keyword>
<dbReference type="PANTHER" id="PTHR42781">
    <property type="entry name" value="SPERMIDINE/PUTRESCINE IMPORT ATP-BINDING PROTEIN POTA"/>
    <property type="match status" value="1"/>
</dbReference>
<keyword evidence="5 7" id="KW-1278">Translocase</keyword>
<dbReference type="InterPro" id="IPR003593">
    <property type="entry name" value="AAA+_ATPase"/>
</dbReference>
<dbReference type="SUPFAM" id="SSF52540">
    <property type="entry name" value="P-loop containing nucleoside triphosphate hydrolases"/>
    <property type="match status" value="1"/>
</dbReference>
<evidence type="ECO:0000256" key="4">
    <source>
        <dbReference type="ARBA" id="ARBA00022840"/>
    </source>
</evidence>
<comment type="caution">
    <text evidence="9">The sequence shown here is derived from an EMBL/GenBank/DDBJ whole genome shotgun (WGS) entry which is preliminary data.</text>
</comment>
<dbReference type="SMART" id="SM00382">
    <property type="entry name" value="AAA"/>
    <property type="match status" value="1"/>
</dbReference>
<evidence type="ECO:0000256" key="5">
    <source>
        <dbReference type="ARBA" id="ARBA00022967"/>
    </source>
</evidence>
<keyword evidence="1 7" id="KW-0813">Transport</keyword>
<dbReference type="NCBIfam" id="TIGR01187">
    <property type="entry name" value="potA"/>
    <property type="match status" value="1"/>
</dbReference>
<gene>
    <name evidence="7" type="primary">potA</name>
    <name evidence="9" type="ORF">MU516_17405</name>
</gene>
<evidence type="ECO:0000256" key="2">
    <source>
        <dbReference type="ARBA" id="ARBA00022475"/>
    </source>
</evidence>
<comment type="function">
    <text evidence="7">Part of the ABC transporter complex PotABCD involved in spermidine/putrescine import. Responsible for energy coupling to the transport system.</text>
</comment>
<dbReference type="Gene3D" id="3.40.50.300">
    <property type="entry name" value="P-loop containing nucleotide triphosphate hydrolases"/>
    <property type="match status" value="1"/>
</dbReference>
<dbReference type="InterPro" id="IPR017879">
    <property type="entry name" value="PotA_ATP-bd"/>
</dbReference>
<protein>
    <recommendedName>
        <fullName evidence="7">Spermidine/putrescine import ATP-binding protein PotA</fullName>
        <ecNumber evidence="7">7.6.2.11</ecNumber>
    </recommendedName>
</protein>
<dbReference type="PANTHER" id="PTHR42781:SF4">
    <property type="entry name" value="SPERMIDINE_PUTRESCINE IMPORT ATP-BINDING PROTEIN POTA"/>
    <property type="match status" value="1"/>
</dbReference>
<proteinExistence type="inferred from homology"/>
<dbReference type="SUPFAM" id="SSF50331">
    <property type="entry name" value="MOP-like"/>
    <property type="match status" value="1"/>
</dbReference>
<sequence length="349" mass="37708">MDEATRVYVKDASKRFGHGATVVHALADVTLTIEGGSFFTLLGPSGCGKTTLLRLLAGFETPTGGRILLGDQDVTALPPNRRPINTVFQSYALFPHLSVAQNVGFGLKMQGIARAKRDARVDQMLALVRMQDFAERPVAQLSGGQQQRVALARALAPEPRVLLLDEPLSALDLKLRKEMQIELKRLQRETGITFVFVTHDQEEALTMSDRIAVMSAGRVQQIGTPREIYAHPANRFVAGFIGESNFLPVTVADGAARIGDHRISLAAPADPGPATLAIRPEDIMLEPGAALSAEVTDTVYLGNAVQIMARLEDGTQIALRQPATIDLPESGQRIGLRLPVEAVQILEAE</sequence>
<dbReference type="PROSITE" id="PS50893">
    <property type="entry name" value="ABC_TRANSPORTER_2"/>
    <property type="match status" value="1"/>
</dbReference>
<keyword evidence="2 7" id="KW-1003">Cell membrane</keyword>
<dbReference type="RefSeq" id="WP_260278532.1">
    <property type="nucleotide sequence ID" value="NZ_JANAVZ010000015.1"/>
</dbReference>
<keyword evidence="6 7" id="KW-0472">Membrane</keyword>
<comment type="subunit">
    <text evidence="7">The complex is composed of two ATP-binding proteins (PotA), two transmembrane proteins (PotB and PotC) and a solute-binding protein (PotD).</text>
</comment>
<dbReference type="Pfam" id="PF08402">
    <property type="entry name" value="TOBE_2"/>
    <property type="match status" value="1"/>
</dbReference>
<dbReference type="InterPro" id="IPR050093">
    <property type="entry name" value="ABC_SmlMolc_Importer"/>
</dbReference>
<dbReference type="EMBL" id="JANAVZ010000015">
    <property type="protein sequence ID" value="MCT4334631.1"/>
    <property type="molecule type" value="Genomic_DNA"/>
</dbReference>
<name>A0ABT2KDM3_9RHOB</name>
<organism evidence="9 10">
    <name type="scientific">Paracoccus maritimus</name>
    <dbReference type="NCBI Taxonomy" id="2933292"/>
    <lineage>
        <taxon>Bacteria</taxon>
        <taxon>Pseudomonadati</taxon>
        <taxon>Pseudomonadota</taxon>
        <taxon>Alphaproteobacteria</taxon>
        <taxon>Rhodobacterales</taxon>
        <taxon>Paracoccaceae</taxon>
        <taxon>Paracoccus</taxon>
    </lineage>
</organism>
<dbReference type="Pfam" id="PF00005">
    <property type="entry name" value="ABC_tran"/>
    <property type="match status" value="1"/>
</dbReference>
<dbReference type="InterPro" id="IPR017871">
    <property type="entry name" value="ABC_transporter-like_CS"/>
</dbReference>
<dbReference type="EC" id="7.6.2.11" evidence="7"/>
<dbReference type="InterPro" id="IPR027417">
    <property type="entry name" value="P-loop_NTPase"/>
</dbReference>
<feature type="domain" description="ABC transporter" evidence="8">
    <location>
        <begin position="7"/>
        <end position="241"/>
    </location>
</feature>
<dbReference type="GO" id="GO:0005524">
    <property type="term" value="F:ATP binding"/>
    <property type="evidence" value="ECO:0007669"/>
    <property type="project" value="UniProtKB-KW"/>
</dbReference>
<evidence type="ECO:0000259" key="8">
    <source>
        <dbReference type="PROSITE" id="PS50893"/>
    </source>
</evidence>
<evidence type="ECO:0000256" key="6">
    <source>
        <dbReference type="ARBA" id="ARBA00023136"/>
    </source>
</evidence>
<dbReference type="Proteomes" id="UP001320702">
    <property type="component" value="Unassembled WGS sequence"/>
</dbReference>
<keyword evidence="4 7" id="KW-0067">ATP-binding</keyword>
<comment type="catalytic activity">
    <reaction evidence="7">
        <text>ATP + H2O + polyamine-[polyamine-binding protein]Side 1 = ADP + phosphate + polyamineSide 2 + [polyamine-binding protein]Side 1.</text>
        <dbReference type="EC" id="7.6.2.11"/>
    </reaction>
</comment>
<accession>A0ABT2KDM3</accession>
<reference evidence="9 10" key="1">
    <citation type="submission" date="2022-04" db="EMBL/GenBank/DDBJ databases">
        <title>Paracoccus sp. YLB-12 draft genome sequence.</title>
        <authorList>
            <person name="Yu L."/>
        </authorList>
    </citation>
    <scope>NUCLEOTIDE SEQUENCE [LARGE SCALE GENOMIC DNA]</scope>
    <source>
        <strain evidence="9 10">YLB-12</strain>
    </source>
</reference>
<evidence type="ECO:0000313" key="10">
    <source>
        <dbReference type="Proteomes" id="UP001320702"/>
    </source>
</evidence>
<evidence type="ECO:0000256" key="7">
    <source>
        <dbReference type="RuleBase" id="RU364083"/>
    </source>
</evidence>
<dbReference type="CDD" id="cd03300">
    <property type="entry name" value="ABC_PotA_N"/>
    <property type="match status" value="1"/>
</dbReference>
<keyword evidence="3 7" id="KW-0547">Nucleotide-binding</keyword>
<evidence type="ECO:0000313" key="9">
    <source>
        <dbReference type="EMBL" id="MCT4334631.1"/>
    </source>
</evidence>
<dbReference type="InterPro" id="IPR005893">
    <property type="entry name" value="PotA-like"/>
</dbReference>
<dbReference type="InterPro" id="IPR003439">
    <property type="entry name" value="ABC_transporter-like_ATP-bd"/>
</dbReference>